<dbReference type="Proteomes" id="UP000440224">
    <property type="component" value="Unassembled WGS sequence"/>
</dbReference>
<evidence type="ECO:0000256" key="1">
    <source>
        <dbReference type="SAM" id="MobiDB-lite"/>
    </source>
</evidence>
<evidence type="ECO:0000256" key="2">
    <source>
        <dbReference type="SAM" id="SignalP"/>
    </source>
</evidence>
<comment type="caution">
    <text evidence="4">The sequence shown here is derived from an EMBL/GenBank/DDBJ whole genome shotgun (WGS) entry which is preliminary data.</text>
</comment>
<feature type="chain" id="PRO_5026746396" evidence="2">
    <location>
        <begin position="30"/>
        <end position="388"/>
    </location>
</feature>
<dbReference type="GO" id="GO:0052689">
    <property type="term" value="F:carboxylic ester hydrolase activity"/>
    <property type="evidence" value="ECO:0007669"/>
    <property type="project" value="TreeGrafter"/>
</dbReference>
<protein>
    <submittedName>
        <fullName evidence="4">Alpha/beta fold hydrolase</fullName>
    </submittedName>
</protein>
<dbReference type="InterPro" id="IPR029058">
    <property type="entry name" value="AB_hydrolase_fold"/>
</dbReference>
<keyword evidence="2" id="KW-0732">Signal</keyword>
<dbReference type="AlphaFoldDB" id="A0A6N7PPD7"/>
<feature type="compositionally biased region" description="Low complexity" evidence="1">
    <location>
        <begin position="25"/>
        <end position="45"/>
    </location>
</feature>
<name>A0A6N7PPD7_9BACT</name>
<organism evidence="4 5">
    <name type="scientific">Polyangium spumosum</name>
    <dbReference type="NCBI Taxonomy" id="889282"/>
    <lineage>
        <taxon>Bacteria</taxon>
        <taxon>Pseudomonadati</taxon>
        <taxon>Myxococcota</taxon>
        <taxon>Polyangia</taxon>
        <taxon>Polyangiales</taxon>
        <taxon>Polyangiaceae</taxon>
        <taxon>Polyangium</taxon>
    </lineage>
</organism>
<dbReference type="PANTHER" id="PTHR43265">
    <property type="entry name" value="ESTERASE ESTD"/>
    <property type="match status" value="1"/>
</dbReference>
<evidence type="ECO:0000313" key="4">
    <source>
        <dbReference type="EMBL" id="MRG93809.1"/>
    </source>
</evidence>
<evidence type="ECO:0000313" key="5">
    <source>
        <dbReference type="Proteomes" id="UP000440224"/>
    </source>
</evidence>
<dbReference type="InterPro" id="IPR053145">
    <property type="entry name" value="AB_hydrolase_Est10"/>
</dbReference>
<dbReference type="EMBL" id="WJIE01000005">
    <property type="protein sequence ID" value="MRG93809.1"/>
    <property type="molecule type" value="Genomic_DNA"/>
</dbReference>
<dbReference type="Gene3D" id="3.40.50.1820">
    <property type="entry name" value="alpha/beta hydrolase"/>
    <property type="match status" value="1"/>
</dbReference>
<dbReference type="InterPro" id="IPR022742">
    <property type="entry name" value="Hydrolase_4"/>
</dbReference>
<dbReference type="PROSITE" id="PS51257">
    <property type="entry name" value="PROKAR_LIPOPROTEIN"/>
    <property type="match status" value="1"/>
</dbReference>
<evidence type="ECO:0000259" key="3">
    <source>
        <dbReference type="Pfam" id="PF12146"/>
    </source>
</evidence>
<reference evidence="4 5" key="1">
    <citation type="submission" date="2019-10" db="EMBL/GenBank/DDBJ databases">
        <title>A soil myxobacterium in the family Polyangiaceae.</title>
        <authorList>
            <person name="Li Y."/>
            <person name="Wang J."/>
        </authorList>
    </citation>
    <scope>NUCLEOTIDE SEQUENCE [LARGE SCALE GENOMIC DNA]</scope>
    <source>
        <strain evidence="4 5">DSM 14734</strain>
    </source>
</reference>
<feature type="domain" description="Serine aminopeptidase S33" evidence="3">
    <location>
        <begin position="104"/>
        <end position="315"/>
    </location>
</feature>
<keyword evidence="5" id="KW-1185">Reference proteome</keyword>
<dbReference type="PANTHER" id="PTHR43265:SF1">
    <property type="entry name" value="ESTERASE ESTD"/>
    <property type="match status" value="1"/>
</dbReference>
<dbReference type="SUPFAM" id="SSF53474">
    <property type="entry name" value="alpha/beta-Hydrolases"/>
    <property type="match status" value="1"/>
</dbReference>
<accession>A0A6N7PPD7</accession>
<feature type="signal peptide" evidence="2">
    <location>
        <begin position="1"/>
        <end position="29"/>
    </location>
</feature>
<keyword evidence="4" id="KW-0378">Hydrolase</keyword>
<proteinExistence type="predicted"/>
<dbReference type="Pfam" id="PF12146">
    <property type="entry name" value="Hydrolase_4"/>
    <property type="match status" value="1"/>
</dbReference>
<feature type="region of interest" description="Disordered" evidence="1">
    <location>
        <begin position="25"/>
        <end position="51"/>
    </location>
</feature>
<dbReference type="OrthoDB" id="1412847at2"/>
<sequence length="388" mass="42242">MKPMRLASLPLAVSLLCACGSAPPAPSLASRPAATRGTPAAAPARPRLPKKDVPLAFDRGLWRLEGTLTLPAREEGERVPAVVIVHGSGPMSRDGVMRGQIGLGFGFEIPVYQRLAEALADRGYAVYRYDKRTCGQFNACADTGFTSLPYALLEVEFATTEYVRDAEAALDAVAARPEIDRERLFFAGHSEGGELVPVLLSDRPEVRAGIMLAPPFHTMAVVLEQQSERVRWSFTMAGQPERAEAEARELHAAAQALRHIERGTHLGAPILGQPPGLWESWIDLARQAPEIAENLDRPLLVLGGSYDYNVVPSEIETWAKWLDGSSRAPHRVRVLDCVTHALNCITQPDATRITQDDIGRDISPAVVAEVSRFLDAHASRARLTEAGR</sequence>
<gene>
    <name evidence="4" type="ORF">GF068_18090</name>
</gene>